<sequence>MNTVSTDSGSPWHAGEIALQEKVGVVGKMQELGRRVVRNYMPDQHRTFFRQLPFIVVGAVDDDGDVWATLVAGQPGFMHATSDKNLHVDLSADPHDPATPGLHEDAAIGLLGIELHTRRRNRMNGAVRNRTAQSFDVDVAQSFGNCPQYIQARDFAFIRDPAVFSGIAPRTFDSLSGRARAMIEAADTFFVASYVGDDARRQVDVSHRGGKAGFVRIGDDGRLTVPDFAGNLFFATLGNFLVNPRAGLVFADFETGDVLQLTGDATVDLDSPEIAAFQGAERLWHFTPRRIVYREGALPLRWKFQANGWSPNSLMTGSWDEAASRLKAAELANAWRPFKVANVIDESSVIRSFHLEPADGAGLIAHEAGQHLPIRVMLPSHDKPLIRTYTLSTAPADGLYRISVKRDGSVSSHLHDTLQIGSIVEARAPAGQFTIDAHARRPAVLLAAGVGITPMLAMLRHIVYEGLRTRRVRPTWFFHSARSLKERAFSREIERLAASANGAVKVVRALSDIDGAREEKDFDVAGRIDIQLLRDTLPFDDYDFYLCGPSAFMQSMYDGLRDLNVADNRIHAEAFGPSGLQRRKDSVAATGPVRVAADRPVPVAFVKSGKEARWSPESGSLLELAEARGLSPEFGCRGGSCGTCRTRIVEGAVAYAVAPEFQVPDNEALICCAVPADAEPGGGDRLLLDL</sequence>
<dbReference type="PROSITE" id="PS51085">
    <property type="entry name" value="2FE2S_FER_2"/>
    <property type="match status" value="1"/>
</dbReference>
<dbReference type="Gene3D" id="3.10.20.30">
    <property type="match status" value="1"/>
</dbReference>
<dbReference type="Gene3D" id="2.30.110.10">
    <property type="entry name" value="Electron Transport, Fmn-binding Protein, Chain A"/>
    <property type="match status" value="1"/>
</dbReference>
<organism evidence="4 5">
    <name type="scientific">Paraburkholderia azotifigens</name>
    <dbReference type="NCBI Taxonomy" id="2057004"/>
    <lineage>
        <taxon>Bacteria</taxon>
        <taxon>Pseudomonadati</taxon>
        <taxon>Pseudomonadota</taxon>
        <taxon>Betaproteobacteria</taxon>
        <taxon>Burkholderiales</taxon>
        <taxon>Burkholderiaceae</taxon>
        <taxon>Paraburkholderia</taxon>
    </lineage>
</organism>
<feature type="domain" description="FAD-binding FR-type" evidence="2">
    <location>
        <begin position="333"/>
        <end position="436"/>
    </location>
</feature>
<feature type="domain" description="2Fe-2S ferredoxin-type" evidence="1">
    <location>
        <begin position="601"/>
        <end position="690"/>
    </location>
</feature>
<dbReference type="InterPro" id="IPR012675">
    <property type="entry name" value="Beta-grasp_dom_sf"/>
</dbReference>
<reference evidence="3 6" key="3">
    <citation type="submission" date="2024-01" db="EMBL/GenBank/DDBJ databases">
        <title>The diversity of rhizobia nodulating Mimosa spp. in eleven states of Brazil covering several biomes is determined by host plant, location, and edaphic factors.</title>
        <authorList>
            <person name="Rouws L."/>
            <person name="Barauna A."/>
            <person name="Beukes C."/>
            <person name="De Faria S.M."/>
            <person name="Gross E."/>
            <person name="Dos Reis Junior F.B."/>
            <person name="Simon M."/>
            <person name="Maluk M."/>
            <person name="Odee D.W."/>
            <person name="Kenicer G."/>
            <person name="Young J.P.W."/>
            <person name="Reis V.M."/>
            <person name="Zilli J."/>
            <person name="James E.K."/>
        </authorList>
    </citation>
    <scope>NUCLEOTIDE SEQUENCE [LARGE SCALE GENOMIC DNA]</scope>
    <source>
        <strain evidence="3 6">JPY530</strain>
    </source>
</reference>
<dbReference type="SUPFAM" id="SSF54292">
    <property type="entry name" value="2Fe-2S ferredoxin-like"/>
    <property type="match status" value="1"/>
</dbReference>
<protein>
    <submittedName>
        <fullName evidence="4">2Fe-2S iron-sulfur cluster binding domain-containing protein</fullName>
    </submittedName>
    <submittedName>
        <fullName evidence="3">Pyridoxamine 5'-phosphate oxidase family protein</fullName>
    </submittedName>
</protein>
<keyword evidence="6" id="KW-1185">Reference proteome</keyword>
<dbReference type="PROSITE" id="PS51384">
    <property type="entry name" value="FAD_FR"/>
    <property type="match status" value="1"/>
</dbReference>
<dbReference type="PANTHER" id="PTHR42815:SF2">
    <property type="entry name" value="FAD-BINDING, PUTATIVE (AFU_ORTHOLOGUE AFUA_6G07600)-RELATED"/>
    <property type="match status" value="1"/>
</dbReference>
<dbReference type="Proteomes" id="UP000321776">
    <property type="component" value="Unassembled WGS sequence"/>
</dbReference>
<accession>A0A5C6V6E5</accession>
<evidence type="ECO:0000259" key="1">
    <source>
        <dbReference type="PROSITE" id="PS51085"/>
    </source>
</evidence>
<dbReference type="GO" id="GO:0016491">
    <property type="term" value="F:oxidoreductase activity"/>
    <property type="evidence" value="ECO:0007669"/>
    <property type="project" value="InterPro"/>
</dbReference>
<dbReference type="SUPFAM" id="SSF52343">
    <property type="entry name" value="Ferredoxin reductase-like, C-terminal NADP-linked domain"/>
    <property type="match status" value="1"/>
</dbReference>
<dbReference type="Proteomes" id="UP001481677">
    <property type="component" value="Unassembled WGS sequence"/>
</dbReference>
<dbReference type="InterPro" id="IPR017938">
    <property type="entry name" value="Riboflavin_synthase-like_b-brl"/>
</dbReference>
<dbReference type="AlphaFoldDB" id="A0A5C6V6E5"/>
<reference evidence="4" key="2">
    <citation type="submission" date="2019-08" db="EMBL/GenBank/DDBJ databases">
        <authorList>
            <person name="Im W.-T."/>
        </authorList>
    </citation>
    <scope>NUCLEOTIDE SEQUENCE</scope>
    <source>
        <strain evidence="4">NF 2-5-3</strain>
    </source>
</reference>
<dbReference type="InterPro" id="IPR036010">
    <property type="entry name" value="2Fe-2S_ferredoxin-like_sf"/>
</dbReference>
<dbReference type="InterPro" id="IPR008333">
    <property type="entry name" value="Cbr1-like_FAD-bd_dom"/>
</dbReference>
<evidence type="ECO:0000259" key="2">
    <source>
        <dbReference type="PROSITE" id="PS51384"/>
    </source>
</evidence>
<comment type="caution">
    <text evidence="4">The sequence shown here is derived from an EMBL/GenBank/DDBJ whole genome shotgun (WGS) entry which is preliminary data.</text>
</comment>
<evidence type="ECO:0000313" key="3">
    <source>
        <dbReference type="EMBL" id="MEM5339585.1"/>
    </source>
</evidence>
<evidence type="ECO:0000313" key="4">
    <source>
        <dbReference type="EMBL" id="TXC80384.1"/>
    </source>
</evidence>
<evidence type="ECO:0000313" key="5">
    <source>
        <dbReference type="Proteomes" id="UP000321776"/>
    </source>
</evidence>
<dbReference type="CDD" id="cd00207">
    <property type="entry name" value="fer2"/>
    <property type="match status" value="1"/>
</dbReference>
<dbReference type="SUPFAM" id="SSF63380">
    <property type="entry name" value="Riboflavin synthase domain-like"/>
    <property type="match status" value="1"/>
</dbReference>
<dbReference type="CDD" id="cd06184">
    <property type="entry name" value="flavohem_like_fad_nad_binding"/>
    <property type="match status" value="1"/>
</dbReference>
<dbReference type="EMBL" id="VOQS01000005">
    <property type="protein sequence ID" value="TXC80384.1"/>
    <property type="molecule type" value="Genomic_DNA"/>
</dbReference>
<dbReference type="Pfam" id="PF00111">
    <property type="entry name" value="Fer2"/>
    <property type="match status" value="1"/>
</dbReference>
<gene>
    <name evidence="4" type="ORF">FRZ40_39565</name>
    <name evidence="3" type="ORF">V4C56_08055</name>
</gene>
<dbReference type="SUPFAM" id="SSF50475">
    <property type="entry name" value="FMN-binding split barrel"/>
    <property type="match status" value="1"/>
</dbReference>
<dbReference type="InterPro" id="IPR017927">
    <property type="entry name" value="FAD-bd_FR_type"/>
</dbReference>
<evidence type="ECO:0000313" key="6">
    <source>
        <dbReference type="Proteomes" id="UP001481677"/>
    </source>
</evidence>
<dbReference type="InterPro" id="IPR012349">
    <property type="entry name" value="Split_barrel_FMN-bd"/>
</dbReference>
<dbReference type="InterPro" id="IPR001041">
    <property type="entry name" value="2Fe-2S_ferredoxin-type"/>
</dbReference>
<dbReference type="InterPro" id="IPR039261">
    <property type="entry name" value="FNR_nucleotide-bd"/>
</dbReference>
<dbReference type="EMBL" id="JAZHGA010000004">
    <property type="protein sequence ID" value="MEM5339585.1"/>
    <property type="molecule type" value="Genomic_DNA"/>
</dbReference>
<dbReference type="InterPro" id="IPR001433">
    <property type="entry name" value="OxRdtase_FAD/NAD-bd"/>
</dbReference>
<reference evidence="4 5" key="1">
    <citation type="journal article" date="2018" name="Int. J. Syst. Evol. Microbiol.">
        <title>Paraburkholderia azotifigens sp. nov., a nitrogen-fixing bacterium isolated from paddy soil.</title>
        <authorList>
            <person name="Choi G.M."/>
            <person name="Im W.T."/>
        </authorList>
    </citation>
    <scope>NUCLEOTIDE SEQUENCE [LARGE SCALE GENOMIC DNA]</scope>
    <source>
        <strain evidence="4 5">NF 2-5-3</strain>
    </source>
</reference>
<dbReference type="RefSeq" id="WP_147237923.1">
    <property type="nucleotide sequence ID" value="NZ_JAZHFZ010000004.1"/>
</dbReference>
<dbReference type="Pfam" id="PF00970">
    <property type="entry name" value="FAD_binding_6"/>
    <property type="match status" value="1"/>
</dbReference>
<name>A0A5C6V6E5_9BURK</name>
<dbReference type="GO" id="GO:0051537">
    <property type="term" value="F:2 iron, 2 sulfur cluster binding"/>
    <property type="evidence" value="ECO:0007669"/>
    <property type="project" value="InterPro"/>
</dbReference>
<dbReference type="PRINTS" id="PR00410">
    <property type="entry name" value="PHEHYDRXLASE"/>
</dbReference>
<dbReference type="InterPro" id="IPR006058">
    <property type="entry name" value="2Fe2S_fd_BS"/>
</dbReference>
<dbReference type="Pfam" id="PF00175">
    <property type="entry name" value="NAD_binding_1"/>
    <property type="match status" value="1"/>
</dbReference>
<proteinExistence type="predicted"/>
<dbReference type="PANTHER" id="PTHR42815">
    <property type="entry name" value="FAD-BINDING, PUTATIVE (AFU_ORTHOLOGUE AFUA_6G07600)-RELATED"/>
    <property type="match status" value="1"/>
</dbReference>
<dbReference type="Gene3D" id="3.40.50.80">
    <property type="entry name" value="Nucleotide-binding domain of ferredoxin-NADP reductase (FNR) module"/>
    <property type="match status" value="1"/>
</dbReference>
<dbReference type="PROSITE" id="PS00197">
    <property type="entry name" value="2FE2S_FER_1"/>
    <property type="match status" value="1"/>
</dbReference>
<dbReference type="Gene3D" id="2.40.30.10">
    <property type="entry name" value="Translation factors"/>
    <property type="match status" value="1"/>
</dbReference>